<keyword evidence="2" id="KW-1185">Reference proteome</keyword>
<dbReference type="Gene3D" id="3.40.50.150">
    <property type="entry name" value="Vaccinia Virus protein VP39"/>
    <property type="match status" value="1"/>
</dbReference>
<proteinExistence type="predicted"/>
<name>A0A9E7C727_9CAUD</name>
<dbReference type="SUPFAM" id="SSF53335">
    <property type="entry name" value="S-adenosyl-L-methionine-dependent methyltransferases"/>
    <property type="match status" value="1"/>
</dbReference>
<organism evidence="1 2">
    <name type="scientific">Pseudomonas phage PP9W2</name>
    <dbReference type="NCBI Taxonomy" id="2914450"/>
    <lineage>
        <taxon>Viruses</taxon>
        <taxon>Duplodnaviria</taxon>
        <taxon>Heunggongvirae</taxon>
        <taxon>Uroviricota</taxon>
        <taxon>Caudoviricetes</taxon>
        <taxon>Haihevirus</taxon>
        <taxon>Haihevirus PP9W2</taxon>
    </lineage>
</organism>
<dbReference type="KEGG" id="vg:80397581"/>
<protein>
    <submittedName>
        <fullName evidence="1">Methyltransferase</fullName>
    </submittedName>
</protein>
<dbReference type="GeneID" id="80397581"/>
<reference evidence="1" key="1">
    <citation type="submission" date="2022-01" db="EMBL/GenBank/DDBJ databases">
        <authorList>
            <person name="Long X."/>
        </authorList>
    </citation>
    <scope>NUCLEOTIDE SEQUENCE</scope>
</reference>
<sequence length="205" mass="23350">MTHALPPGLTDCLLWSEELGMGFHPRPPMDYSGPYFEKYQVLDATPMGAALTQARIDLVRRHFAGQVVDIGIGGGRFVTESGAMGFDVNPEAVDWLKAQERYYDPYQHHAEAVTCWDSLEHIPEPEKLLDHVGEWLFVSMPIYKDQADCLSSKHYKPGEHIWYHTMHGLIGWCERQGFECVELNDQESKLGREGITSFAFRRVHG</sequence>
<keyword evidence="1" id="KW-0808">Transferase</keyword>
<keyword evidence="1" id="KW-0489">Methyltransferase</keyword>
<evidence type="ECO:0000313" key="1">
    <source>
        <dbReference type="EMBL" id="ULG00155.1"/>
    </source>
</evidence>
<dbReference type="GO" id="GO:0032259">
    <property type="term" value="P:methylation"/>
    <property type="evidence" value="ECO:0007669"/>
    <property type="project" value="UniProtKB-KW"/>
</dbReference>
<dbReference type="EMBL" id="OM141125">
    <property type="protein sequence ID" value="ULG00155.1"/>
    <property type="molecule type" value="Genomic_DNA"/>
</dbReference>
<dbReference type="GO" id="GO:0008168">
    <property type="term" value="F:methyltransferase activity"/>
    <property type="evidence" value="ECO:0007669"/>
    <property type="project" value="UniProtKB-KW"/>
</dbReference>
<dbReference type="Pfam" id="PF13489">
    <property type="entry name" value="Methyltransf_23"/>
    <property type="match status" value="1"/>
</dbReference>
<dbReference type="Proteomes" id="UP001055334">
    <property type="component" value="Segment"/>
</dbReference>
<dbReference type="RefSeq" id="YP_010773305.1">
    <property type="nucleotide sequence ID" value="NC_074662.1"/>
</dbReference>
<evidence type="ECO:0000313" key="2">
    <source>
        <dbReference type="Proteomes" id="UP001055334"/>
    </source>
</evidence>
<dbReference type="InterPro" id="IPR029063">
    <property type="entry name" value="SAM-dependent_MTases_sf"/>
</dbReference>
<accession>A0A9E7C727</accession>